<dbReference type="EMBL" id="AYSL01001095">
    <property type="protein sequence ID" value="KTF06534.1"/>
    <property type="molecule type" value="Genomic_DNA"/>
</dbReference>
<evidence type="ECO:0000313" key="1">
    <source>
        <dbReference type="EMBL" id="KTF06534.1"/>
    </source>
</evidence>
<dbReference type="Gene3D" id="3.40.50.1860">
    <property type="match status" value="1"/>
</dbReference>
<dbReference type="SUPFAM" id="SSF53681">
    <property type="entry name" value="Aspartate/glutamate racemase"/>
    <property type="match status" value="1"/>
</dbReference>
<organism evidence="1">
    <name type="scientific">marine sediment metagenome</name>
    <dbReference type="NCBI Taxonomy" id="412755"/>
    <lineage>
        <taxon>unclassified sequences</taxon>
        <taxon>metagenomes</taxon>
        <taxon>ecological metagenomes</taxon>
    </lineage>
</organism>
<accession>A0A1B6NSU1</accession>
<gene>
    <name evidence="1" type="ORF">MGSAQ_001972</name>
</gene>
<sequence>MICVESRNAYIDIINELAAEGAEGIILGCTEIASLVQQHHTKVKLYDTTAIHASAAVDFALAP</sequence>
<dbReference type="InterPro" id="IPR015942">
    <property type="entry name" value="Asp/Glu/hydantoin_racemase"/>
</dbReference>
<name>A0A1B6NSU1_9ZZZZ</name>
<protein>
    <submittedName>
        <fullName evidence="1">Aspartate racemase</fullName>
    </submittedName>
</protein>
<reference evidence="1" key="1">
    <citation type="submission" date="2013-11" db="EMBL/GenBank/DDBJ databases">
        <title>Microbial diversity, functional groups and degradation webs in Northern and Southern Mediterranean and Red Sea marine crude oil polluted sites.</title>
        <authorList>
            <person name="Daffonchio D."/>
            <person name="Mapelli F."/>
            <person name="Ferrer M."/>
            <person name="Richter M."/>
            <person name="Cherif A."/>
            <person name="Malkawi H.I."/>
            <person name="Yakimov M.M."/>
            <person name="Abdel-Fattah Y.R."/>
            <person name="Blaghen M."/>
            <person name="Golyshin P.N."/>
            <person name="Kalogerakis N."/>
            <person name="Boon N."/>
            <person name="Magagnini M."/>
            <person name="Fava F."/>
        </authorList>
    </citation>
    <scope>NUCLEOTIDE SEQUENCE</scope>
</reference>
<dbReference type="InterPro" id="IPR001920">
    <property type="entry name" value="Asp/Glu_race"/>
</dbReference>
<dbReference type="Pfam" id="PF01177">
    <property type="entry name" value="Asp_Glu_race"/>
    <property type="match status" value="1"/>
</dbReference>
<dbReference type="AlphaFoldDB" id="A0A1B6NSU1"/>
<proteinExistence type="predicted"/>
<comment type="caution">
    <text evidence="1">The sequence shown here is derived from an EMBL/GenBank/DDBJ whole genome shotgun (WGS) entry which is preliminary data.</text>
</comment>
<dbReference type="GO" id="GO:0047661">
    <property type="term" value="F:amino-acid racemase activity"/>
    <property type="evidence" value="ECO:0007669"/>
    <property type="project" value="InterPro"/>
</dbReference>